<gene>
    <name evidence="9" type="ORF">S06H3_17099</name>
</gene>
<evidence type="ECO:0000313" key="9">
    <source>
        <dbReference type="EMBL" id="GAI04638.1"/>
    </source>
</evidence>
<feature type="transmembrane region" description="Helical" evidence="7">
    <location>
        <begin position="20"/>
        <end position="41"/>
    </location>
</feature>
<organism evidence="9">
    <name type="scientific">marine sediment metagenome</name>
    <dbReference type="NCBI Taxonomy" id="412755"/>
    <lineage>
        <taxon>unclassified sequences</taxon>
        <taxon>metagenomes</taxon>
        <taxon>ecological metagenomes</taxon>
    </lineage>
</organism>
<dbReference type="InterPro" id="IPR000515">
    <property type="entry name" value="MetI-like"/>
</dbReference>
<accession>X1KD97</accession>
<protein>
    <recommendedName>
        <fullName evidence="8">ABC transmembrane type-1 domain-containing protein</fullName>
    </recommendedName>
</protein>
<name>X1KD97_9ZZZZ</name>
<evidence type="ECO:0000256" key="3">
    <source>
        <dbReference type="ARBA" id="ARBA00022475"/>
    </source>
</evidence>
<evidence type="ECO:0000256" key="7">
    <source>
        <dbReference type="SAM" id="Phobius"/>
    </source>
</evidence>
<dbReference type="Gene3D" id="1.10.3720.10">
    <property type="entry name" value="MetI-like"/>
    <property type="match status" value="1"/>
</dbReference>
<feature type="transmembrane region" description="Helical" evidence="7">
    <location>
        <begin position="86"/>
        <end position="109"/>
    </location>
</feature>
<evidence type="ECO:0000256" key="1">
    <source>
        <dbReference type="ARBA" id="ARBA00004651"/>
    </source>
</evidence>
<keyword evidence="5 7" id="KW-1133">Transmembrane helix</keyword>
<comment type="caution">
    <text evidence="9">The sequence shown here is derived from an EMBL/GenBank/DDBJ whole genome shotgun (WGS) entry which is preliminary data.</text>
</comment>
<keyword evidence="6 7" id="KW-0472">Membrane</keyword>
<evidence type="ECO:0000259" key="8">
    <source>
        <dbReference type="PROSITE" id="PS50928"/>
    </source>
</evidence>
<sequence>MEKSIGWWWRRSVQECTWKICIYVLVTAGAVIILIPFAWAVSTSLKEPGDIFRIPPQWIPNPIAWSNYSEALTMIPFLLYFKNTCIITLFCLVGGVISASTVAFGFARLRFPGRDYLFLLVLATLMIPYQVTMIPQFLFFNKLGWIDTFKPLIVPSFFGGSAFFIFLLRQYYMTIPLELDDAAKIDGCSFFGIYS</sequence>
<dbReference type="EMBL" id="BARV01008515">
    <property type="protein sequence ID" value="GAI04638.1"/>
    <property type="molecule type" value="Genomic_DNA"/>
</dbReference>
<dbReference type="CDD" id="cd06261">
    <property type="entry name" value="TM_PBP2"/>
    <property type="match status" value="1"/>
</dbReference>
<dbReference type="SUPFAM" id="SSF161098">
    <property type="entry name" value="MetI-like"/>
    <property type="match status" value="1"/>
</dbReference>
<dbReference type="AlphaFoldDB" id="X1KD97"/>
<keyword evidence="3" id="KW-1003">Cell membrane</keyword>
<evidence type="ECO:0000256" key="6">
    <source>
        <dbReference type="ARBA" id="ARBA00023136"/>
    </source>
</evidence>
<evidence type="ECO:0000256" key="4">
    <source>
        <dbReference type="ARBA" id="ARBA00022692"/>
    </source>
</evidence>
<dbReference type="Pfam" id="PF00528">
    <property type="entry name" value="BPD_transp_1"/>
    <property type="match status" value="1"/>
</dbReference>
<dbReference type="PROSITE" id="PS50928">
    <property type="entry name" value="ABC_TM1"/>
    <property type="match status" value="1"/>
</dbReference>
<dbReference type="PANTHER" id="PTHR43744">
    <property type="entry name" value="ABC TRANSPORTER PERMEASE PROTEIN MG189-RELATED-RELATED"/>
    <property type="match status" value="1"/>
</dbReference>
<dbReference type="GO" id="GO:0055085">
    <property type="term" value="P:transmembrane transport"/>
    <property type="evidence" value="ECO:0007669"/>
    <property type="project" value="InterPro"/>
</dbReference>
<feature type="transmembrane region" description="Helical" evidence="7">
    <location>
        <begin position="152"/>
        <end position="168"/>
    </location>
</feature>
<feature type="domain" description="ABC transmembrane type-1" evidence="8">
    <location>
        <begin position="81"/>
        <end position="195"/>
    </location>
</feature>
<keyword evidence="2" id="KW-0813">Transport</keyword>
<feature type="transmembrane region" description="Helical" evidence="7">
    <location>
        <begin position="116"/>
        <end position="140"/>
    </location>
</feature>
<dbReference type="GO" id="GO:0005886">
    <property type="term" value="C:plasma membrane"/>
    <property type="evidence" value="ECO:0007669"/>
    <property type="project" value="UniProtKB-SubCell"/>
</dbReference>
<comment type="subcellular location">
    <subcellularLocation>
        <location evidence="1">Cell membrane</location>
        <topology evidence="1">Multi-pass membrane protein</topology>
    </subcellularLocation>
</comment>
<dbReference type="InterPro" id="IPR035906">
    <property type="entry name" value="MetI-like_sf"/>
</dbReference>
<dbReference type="PANTHER" id="PTHR43744:SF12">
    <property type="entry name" value="ABC TRANSPORTER PERMEASE PROTEIN MG189-RELATED"/>
    <property type="match status" value="1"/>
</dbReference>
<keyword evidence="4 7" id="KW-0812">Transmembrane</keyword>
<reference evidence="9" key="1">
    <citation type="journal article" date="2014" name="Front. Microbiol.">
        <title>High frequency of phylogenetically diverse reductive dehalogenase-homologous genes in deep subseafloor sedimentary metagenomes.</title>
        <authorList>
            <person name="Kawai M."/>
            <person name="Futagami T."/>
            <person name="Toyoda A."/>
            <person name="Takaki Y."/>
            <person name="Nishi S."/>
            <person name="Hori S."/>
            <person name="Arai W."/>
            <person name="Tsubouchi T."/>
            <person name="Morono Y."/>
            <person name="Uchiyama I."/>
            <person name="Ito T."/>
            <person name="Fujiyama A."/>
            <person name="Inagaki F."/>
            <person name="Takami H."/>
        </authorList>
    </citation>
    <scope>NUCLEOTIDE SEQUENCE</scope>
    <source>
        <strain evidence="9">Expedition CK06-06</strain>
    </source>
</reference>
<evidence type="ECO:0000256" key="5">
    <source>
        <dbReference type="ARBA" id="ARBA00022989"/>
    </source>
</evidence>
<evidence type="ECO:0000256" key="2">
    <source>
        <dbReference type="ARBA" id="ARBA00022448"/>
    </source>
</evidence>
<proteinExistence type="predicted"/>